<keyword evidence="3 7" id="KW-0813">Transport</keyword>
<dbReference type="InterPro" id="IPR002109">
    <property type="entry name" value="Glutaredoxin"/>
</dbReference>
<dbReference type="Proteomes" id="UP000578569">
    <property type="component" value="Unassembled WGS sequence"/>
</dbReference>
<organism evidence="9 10">
    <name type="scientific">Sphingomicrobium lutaoense</name>
    <dbReference type="NCBI Taxonomy" id="515949"/>
    <lineage>
        <taxon>Bacteria</taxon>
        <taxon>Pseudomonadati</taxon>
        <taxon>Pseudomonadota</taxon>
        <taxon>Alphaproteobacteria</taxon>
        <taxon>Sphingomonadales</taxon>
        <taxon>Sphingomonadaceae</taxon>
        <taxon>Sphingomicrobium</taxon>
    </lineage>
</organism>
<comment type="caution">
    <text evidence="9">The sequence shown here is derived from an EMBL/GenBank/DDBJ whole genome shotgun (WGS) entry which is preliminary data.</text>
</comment>
<dbReference type="InterPro" id="IPR011767">
    <property type="entry name" value="GLR_AS"/>
</dbReference>
<keyword evidence="6 7" id="KW-0676">Redox-active center</keyword>
<dbReference type="CDD" id="cd03418">
    <property type="entry name" value="GRX_GRXb_1_3_like"/>
    <property type="match status" value="1"/>
</dbReference>
<keyword evidence="4 7" id="KW-0249">Electron transport</keyword>
<dbReference type="EMBL" id="JACICF010000001">
    <property type="protein sequence ID" value="MBB3763311.1"/>
    <property type="molecule type" value="Genomic_DNA"/>
</dbReference>
<evidence type="ECO:0000259" key="8">
    <source>
        <dbReference type="Pfam" id="PF00462"/>
    </source>
</evidence>
<protein>
    <recommendedName>
        <fullName evidence="7">Glutaredoxin</fullName>
    </recommendedName>
</protein>
<keyword evidence="7" id="KW-0963">Cytoplasm</keyword>
<dbReference type="GO" id="GO:0015038">
    <property type="term" value="F:glutathione disulfide oxidoreductase activity"/>
    <property type="evidence" value="ECO:0007669"/>
    <property type="project" value="UniProtKB-UniRule"/>
</dbReference>
<accession>A0A839YSP3</accession>
<dbReference type="PRINTS" id="PR00160">
    <property type="entry name" value="GLUTAREDOXIN"/>
</dbReference>
<evidence type="ECO:0000256" key="3">
    <source>
        <dbReference type="ARBA" id="ARBA00022448"/>
    </source>
</evidence>
<sequence length="91" mass="10235">MMEDPMPKIEIYTKSTCPFCIRAMRLLDMKGVEYVEYEVSGGGEKKAEMVQRAGGRTTVPQIFIDDEHIGGCDELMSLEMDGKLDERLKAA</sequence>
<evidence type="ECO:0000256" key="2">
    <source>
        <dbReference type="ARBA" id="ARBA00007787"/>
    </source>
</evidence>
<dbReference type="GO" id="GO:0005737">
    <property type="term" value="C:cytoplasm"/>
    <property type="evidence" value="ECO:0007669"/>
    <property type="project" value="TreeGrafter"/>
</dbReference>
<evidence type="ECO:0000256" key="5">
    <source>
        <dbReference type="ARBA" id="ARBA00023157"/>
    </source>
</evidence>
<keyword evidence="5" id="KW-1015">Disulfide bond</keyword>
<dbReference type="PANTHER" id="PTHR45694:SF18">
    <property type="entry name" value="GLUTAREDOXIN-1-RELATED"/>
    <property type="match status" value="1"/>
</dbReference>
<comment type="similarity">
    <text evidence="2 7">Belongs to the glutaredoxin family.</text>
</comment>
<dbReference type="InterPro" id="IPR036249">
    <property type="entry name" value="Thioredoxin-like_sf"/>
</dbReference>
<evidence type="ECO:0000256" key="7">
    <source>
        <dbReference type="RuleBase" id="RU364065"/>
    </source>
</evidence>
<dbReference type="InterPro" id="IPR014025">
    <property type="entry name" value="Glutaredoxin_subgr"/>
</dbReference>
<dbReference type="GO" id="GO:0034599">
    <property type="term" value="P:cellular response to oxidative stress"/>
    <property type="evidence" value="ECO:0007669"/>
    <property type="project" value="TreeGrafter"/>
</dbReference>
<dbReference type="NCBIfam" id="TIGR02181">
    <property type="entry name" value="GRX_bact"/>
    <property type="match status" value="1"/>
</dbReference>
<dbReference type="PANTHER" id="PTHR45694">
    <property type="entry name" value="GLUTAREDOXIN 2"/>
    <property type="match status" value="1"/>
</dbReference>
<evidence type="ECO:0000256" key="4">
    <source>
        <dbReference type="ARBA" id="ARBA00022982"/>
    </source>
</evidence>
<reference evidence="9 10" key="1">
    <citation type="submission" date="2020-08" db="EMBL/GenBank/DDBJ databases">
        <title>Genomic Encyclopedia of Type Strains, Phase IV (KMG-IV): sequencing the most valuable type-strain genomes for metagenomic binning, comparative biology and taxonomic classification.</title>
        <authorList>
            <person name="Goeker M."/>
        </authorList>
    </citation>
    <scope>NUCLEOTIDE SEQUENCE [LARGE SCALE GENOMIC DNA]</scope>
    <source>
        <strain evidence="9 10">DSM 24194</strain>
    </source>
</reference>
<evidence type="ECO:0000256" key="1">
    <source>
        <dbReference type="ARBA" id="ARBA00002549"/>
    </source>
</evidence>
<evidence type="ECO:0000256" key="6">
    <source>
        <dbReference type="ARBA" id="ARBA00023284"/>
    </source>
</evidence>
<evidence type="ECO:0000313" key="9">
    <source>
        <dbReference type="EMBL" id="MBB3763311.1"/>
    </source>
</evidence>
<feature type="domain" description="Glutaredoxin" evidence="8">
    <location>
        <begin position="9"/>
        <end position="69"/>
    </location>
</feature>
<proteinExistence type="inferred from homology"/>
<dbReference type="AlphaFoldDB" id="A0A839YSP3"/>
<keyword evidence="10" id="KW-1185">Reference proteome</keyword>
<comment type="function">
    <text evidence="1 7">Has a glutathione-disulfide oxidoreductase activity in the presence of NADPH and glutathione reductase. Reduces low molecular weight disulfides and proteins.</text>
</comment>
<dbReference type="SUPFAM" id="SSF52833">
    <property type="entry name" value="Thioredoxin-like"/>
    <property type="match status" value="1"/>
</dbReference>
<dbReference type="PROSITE" id="PS51354">
    <property type="entry name" value="GLUTAREDOXIN_2"/>
    <property type="match status" value="1"/>
</dbReference>
<evidence type="ECO:0000313" key="10">
    <source>
        <dbReference type="Proteomes" id="UP000578569"/>
    </source>
</evidence>
<name>A0A839YSP3_9SPHN</name>
<dbReference type="Gene3D" id="3.40.30.10">
    <property type="entry name" value="Glutaredoxin"/>
    <property type="match status" value="1"/>
</dbReference>
<dbReference type="PROSITE" id="PS00195">
    <property type="entry name" value="GLUTAREDOXIN_1"/>
    <property type="match status" value="1"/>
</dbReference>
<gene>
    <name evidence="9" type="ORF">FHS50_000334</name>
</gene>
<dbReference type="GO" id="GO:0045454">
    <property type="term" value="P:cell redox homeostasis"/>
    <property type="evidence" value="ECO:0007669"/>
    <property type="project" value="InterPro"/>
</dbReference>
<dbReference type="Pfam" id="PF00462">
    <property type="entry name" value="Glutaredoxin"/>
    <property type="match status" value="1"/>
</dbReference>
<dbReference type="InterPro" id="IPR011900">
    <property type="entry name" value="GRX_bact"/>
</dbReference>